<reference evidence="2" key="1">
    <citation type="journal article" date="2023" name="Mol. Phylogenet. Evol.">
        <title>Genome-scale phylogeny and comparative genomics of the fungal order Sordariales.</title>
        <authorList>
            <person name="Hensen N."/>
            <person name="Bonometti L."/>
            <person name="Westerberg I."/>
            <person name="Brannstrom I.O."/>
            <person name="Guillou S."/>
            <person name="Cros-Aarteil S."/>
            <person name="Calhoun S."/>
            <person name="Haridas S."/>
            <person name="Kuo A."/>
            <person name="Mondo S."/>
            <person name="Pangilinan J."/>
            <person name="Riley R."/>
            <person name="LaButti K."/>
            <person name="Andreopoulos B."/>
            <person name="Lipzen A."/>
            <person name="Chen C."/>
            <person name="Yan M."/>
            <person name="Daum C."/>
            <person name="Ng V."/>
            <person name="Clum A."/>
            <person name="Steindorff A."/>
            <person name="Ohm R.A."/>
            <person name="Martin F."/>
            <person name="Silar P."/>
            <person name="Natvig D.O."/>
            <person name="Lalanne C."/>
            <person name="Gautier V."/>
            <person name="Ament-Velasquez S.L."/>
            <person name="Kruys A."/>
            <person name="Hutchinson M.I."/>
            <person name="Powell A.J."/>
            <person name="Barry K."/>
            <person name="Miller A.N."/>
            <person name="Grigoriev I.V."/>
            <person name="Debuchy R."/>
            <person name="Gladieux P."/>
            <person name="Hiltunen Thoren M."/>
            <person name="Johannesson H."/>
        </authorList>
    </citation>
    <scope>NUCLEOTIDE SEQUENCE</scope>
    <source>
        <strain evidence="2">CBS 333.67</strain>
    </source>
</reference>
<feature type="region of interest" description="Disordered" evidence="1">
    <location>
        <begin position="1"/>
        <end position="172"/>
    </location>
</feature>
<dbReference type="EMBL" id="JAUDZG010000001">
    <property type="protein sequence ID" value="KAK3309995.1"/>
    <property type="molecule type" value="Genomic_DNA"/>
</dbReference>
<reference evidence="2" key="2">
    <citation type="submission" date="2023-06" db="EMBL/GenBank/DDBJ databases">
        <authorList>
            <consortium name="Lawrence Berkeley National Laboratory"/>
            <person name="Mondo S.J."/>
            <person name="Hensen N."/>
            <person name="Bonometti L."/>
            <person name="Westerberg I."/>
            <person name="Brannstrom I.O."/>
            <person name="Guillou S."/>
            <person name="Cros-Aarteil S."/>
            <person name="Calhoun S."/>
            <person name="Haridas S."/>
            <person name="Kuo A."/>
            <person name="Pangilinan J."/>
            <person name="Riley R."/>
            <person name="Labutti K."/>
            <person name="Andreopoulos B."/>
            <person name="Lipzen A."/>
            <person name="Chen C."/>
            <person name="Yanf M."/>
            <person name="Daum C."/>
            <person name="Ng V."/>
            <person name="Clum A."/>
            <person name="Steindorff A."/>
            <person name="Ohm R."/>
            <person name="Martin F."/>
            <person name="Silar P."/>
            <person name="Natvig D."/>
            <person name="Lalanne C."/>
            <person name="Gautier V."/>
            <person name="Ament-Velasquez S.L."/>
            <person name="Kruys A."/>
            <person name="Hutchinson M.I."/>
            <person name="Powell A.J."/>
            <person name="Barry K."/>
            <person name="Miller A.N."/>
            <person name="Grigoriev I.V."/>
            <person name="Debuchy R."/>
            <person name="Gladieux P."/>
            <person name="Thoren M.H."/>
            <person name="Johannesson H."/>
        </authorList>
    </citation>
    <scope>NUCLEOTIDE SEQUENCE</scope>
    <source>
        <strain evidence="2">CBS 333.67</strain>
    </source>
</reference>
<dbReference type="AlphaFoldDB" id="A0AAJ0M5U9"/>
<proteinExistence type="predicted"/>
<keyword evidence="3" id="KW-1185">Reference proteome</keyword>
<evidence type="ECO:0000256" key="1">
    <source>
        <dbReference type="SAM" id="MobiDB-lite"/>
    </source>
</evidence>
<dbReference type="RefSeq" id="XP_062725775.1">
    <property type="nucleotide sequence ID" value="XM_062864344.1"/>
</dbReference>
<evidence type="ECO:0000313" key="3">
    <source>
        <dbReference type="Proteomes" id="UP001273166"/>
    </source>
</evidence>
<dbReference type="GeneID" id="87883173"/>
<gene>
    <name evidence="2" type="ORF">B0T15DRAFT_386841</name>
</gene>
<comment type="caution">
    <text evidence="2">The sequence shown here is derived from an EMBL/GenBank/DDBJ whole genome shotgun (WGS) entry which is preliminary data.</text>
</comment>
<organism evidence="2 3">
    <name type="scientific">Chaetomium strumarium</name>
    <dbReference type="NCBI Taxonomy" id="1170767"/>
    <lineage>
        <taxon>Eukaryota</taxon>
        <taxon>Fungi</taxon>
        <taxon>Dikarya</taxon>
        <taxon>Ascomycota</taxon>
        <taxon>Pezizomycotina</taxon>
        <taxon>Sordariomycetes</taxon>
        <taxon>Sordariomycetidae</taxon>
        <taxon>Sordariales</taxon>
        <taxon>Chaetomiaceae</taxon>
        <taxon>Chaetomium</taxon>
    </lineage>
</organism>
<feature type="compositionally biased region" description="Low complexity" evidence="1">
    <location>
        <begin position="104"/>
        <end position="119"/>
    </location>
</feature>
<sequence length="464" mass="52356">MSATPDRFRRFHGGTDSGDASCEYPPHSDLARVHIQDSTSSSTPSEDFSQYFDFDAFPDGDQVTDVTIQSDVPSEVKHIARRRVQTSAAPAAPVPNHDDDCAMPDAPSLDPQPSSPQLPHVWPRLVDPQPPRDQSIQVETSPSPPPSSDMGQSRATSSPSQRTRTVKNPEETSQVREVGACYRCRMNKAVCKPSSVCPACHKRPLSDMVCIRKSLRDMVTAVLARWNWNDPKFFMPGRDQFAADRHILDISCSDSTDSPRLPVVVGPFILPNQKEQGKSSAPRFGIAPDDKPHEEALYQWMEDHILAERRSDFEAQMDKLLVKFVRRSQSTKPLDGQCPQIFETLLSNLLKMRCMWKVWSCKQFFVWSGPRLFPLDLSFASVQDSLRLYAAQAISELERKIIPEIELHLVKKEKDATRPAPEMRSLCNVSKWLLLWQVILIYRQSLSFVMEQQQTDAAPLPITG</sequence>
<evidence type="ECO:0000313" key="2">
    <source>
        <dbReference type="EMBL" id="KAK3309995.1"/>
    </source>
</evidence>
<dbReference type="Proteomes" id="UP001273166">
    <property type="component" value="Unassembled WGS sequence"/>
</dbReference>
<feature type="compositionally biased region" description="Polar residues" evidence="1">
    <location>
        <begin position="149"/>
        <end position="163"/>
    </location>
</feature>
<accession>A0AAJ0M5U9</accession>
<protein>
    <submittedName>
        <fullName evidence="2">Uncharacterized protein</fullName>
    </submittedName>
</protein>
<feature type="compositionally biased region" description="Polar residues" evidence="1">
    <location>
        <begin position="132"/>
        <end position="141"/>
    </location>
</feature>
<name>A0AAJ0M5U9_9PEZI</name>